<dbReference type="SUPFAM" id="SSF50692">
    <property type="entry name" value="ADC-like"/>
    <property type="match status" value="1"/>
</dbReference>
<dbReference type="PANTHER" id="PTHR43598:SF1">
    <property type="entry name" value="FORMATE DEHYDROGENASE-O MAJOR SUBUNIT"/>
    <property type="match status" value="1"/>
</dbReference>
<keyword evidence="4" id="KW-0408">Iron</keyword>
<protein>
    <submittedName>
        <fullName evidence="10">Formate dehydrogenase</fullName>
    </submittedName>
</protein>
<dbReference type="InterPro" id="IPR006657">
    <property type="entry name" value="MoPterin_dinucl-bd_dom"/>
</dbReference>
<dbReference type="GO" id="GO:0030151">
    <property type="term" value="F:molybdenum ion binding"/>
    <property type="evidence" value="ECO:0007669"/>
    <property type="project" value="TreeGrafter"/>
</dbReference>
<keyword evidence="4" id="KW-0004">4Fe-4S</keyword>
<keyword evidence="6" id="KW-0560">Oxidoreductase</keyword>
<feature type="domain" description="Molybdopterin dinucleotide-binding" evidence="9">
    <location>
        <begin position="681"/>
        <end position="752"/>
    </location>
</feature>
<dbReference type="Gene3D" id="3.40.228.10">
    <property type="entry name" value="Dimethylsulfoxide Reductase, domain 2"/>
    <property type="match status" value="2"/>
</dbReference>
<evidence type="ECO:0000259" key="8">
    <source>
        <dbReference type="Pfam" id="PF00384"/>
    </source>
</evidence>
<dbReference type="GO" id="GO:0016491">
    <property type="term" value="F:oxidoreductase activity"/>
    <property type="evidence" value="ECO:0007669"/>
    <property type="project" value="UniProtKB-KW"/>
</dbReference>
<keyword evidence="11" id="KW-1185">Reference proteome</keyword>
<dbReference type="GO" id="GO:0009061">
    <property type="term" value="P:anaerobic respiration"/>
    <property type="evidence" value="ECO:0007669"/>
    <property type="project" value="TreeGrafter"/>
</dbReference>
<evidence type="ECO:0000313" key="11">
    <source>
        <dbReference type="Proteomes" id="UP000185491"/>
    </source>
</evidence>
<keyword evidence="4" id="KW-0411">Iron-sulfur</keyword>
<dbReference type="SUPFAM" id="SSF53706">
    <property type="entry name" value="Formate dehydrogenase/DMSO reductase, domains 1-3"/>
    <property type="match status" value="1"/>
</dbReference>
<feature type="domain" description="Molybdopterin oxidoreductase" evidence="8">
    <location>
        <begin position="2"/>
        <end position="368"/>
    </location>
</feature>
<dbReference type="AlphaFoldDB" id="A0A1L7D6F5"/>
<evidence type="ECO:0000259" key="9">
    <source>
        <dbReference type="Pfam" id="PF01568"/>
    </source>
</evidence>
<accession>A0A1L7D6F5</accession>
<dbReference type="Proteomes" id="UP000185491">
    <property type="component" value="Chromosome"/>
</dbReference>
<dbReference type="Pfam" id="PF01568">
    <property type="entry name" value="Molydop_binding"/>
    <property type="match status" value="1"/>
</dbReference>
<dbReference type="Pfam" id="PF00384">
    <property type="entry name" value="Molybdopterin"/>
    <property type="match status" value="1"/>
</dbReference>
<dbReference type="InterPro" id="IPR009010">
    <property type="entry name" value="Asp_de-COase-like_dom_sf"/>
</dbReference>
<evidence type="ECO:0000256" key="3">
    <source>
        <dbReference type="ARBA" id="ARBA00010312"/>
    </source>
</evidence>
<sequence length="877" mass="97796">MANADLIVIQGSNMAECHPVGFQWVVEAKKRGARIIHVDPRYTRTSASANRHIAIRGGTDIVLFGALIKYMIDNDLYFHDYVVNYTNAAHIISPDFRDAEDLGGLFSGYNPETGKYVTDSWQFVQKPEGSSWNVEKDPTLQDPNCVFQVLRRHYSRYTPEMVEEMCGISQEDFEYLARSVAENSNPERTTCFAYALGFTQHTMGVQFIRSLAILQLLMGNIGRPGSGIMALRGHASIQGSTDIPTLFNSLPGYLPMPHVLTQTWKEYLDSFRKEDQKGFWQIGEAYAVSLMKAYFGDAAQPVNNWGLDLMPRINGSHSTYETLLGMLEGDVEGYIVFGQNPAVAQSNGGMQRRGLAALKWLVVRDFQEIETASFWYDSPEVRSGELKTEDIGTEVFLMPAATHVEKAGTFTQTQRMLQWRFQALNPPEDATSEAWFFYELGKRIKARLADSDDPRDKPIQAMTWDYAVDEHGDPDSEDILREINGYHLEGPKKGQLLSSFTEMKADGSTMGGCWIYTGVFAGGINHAATKKPGSADEWGWVWPANRRILYNRASAKPDGTPWSERKKYIWWDAEAGRWTGQDVPDFPVTKAPDYRAKVDAVGPDSLDGIDPFIMQSDGKGWLYAPAGLSDGPLPTHYEPHESPVENQLYKQQQSPTRLSIKRPDNLSAPAPGEPGADVYPFTFSTYRLTEMYTSGAMSRRLPFLAELQPGLFCEVSRELAQLRGLENGQWATIISPRGVIEAQVLVSGRIEKLTINGKDFHQIGIPYHYGESETAPVAGDGVNDLLGLTLEPNVFIQNSKVSACDIIPGRRPRGQARLELMREYQRRAQLTLDSGNKLLDVDDSFTLAPEPGESGQDNTGQDNTAGNVADYEGKEGQ</sequence>
<keyword evidence="5" id="KW-0479">Metal-binding</keyword>
<reference evidence="10 11" key="1">
    <citation type="submission" date="2014-08" db="EMBL/GenBank/DDBJ databases">
        <title>Complete genome sequence of Corynebacterium phocae M408/89/1(T)(=DSM 44612(T)), isolated from the common seal (Phoca vitulina).</title>
        <authorList>
            <person name="Ruckert C."/>
            <person name="Albersmeier A."/>
            <person name="Winkler A."/>
            <person name="Kalinowski J."/>
        </authorList>
    </citation>
    <scope>NUCLEOTIDE SEQUENCE [LARGE SCALE GENOMIC DNA]</scope>
    <source>
        <strain evidence="10 11">M408/89/1</strain>
    </source>
</reference>
<feature type="compositionally biased region" description="Polar residues" evidence="7">
    <location>
        <begin position="644"/>
        <end position="657"/>
    </location>
</feature>
<dbReference type="STRING" id="161895.CPHO_07980"/>
<evidence type="ECO:0000256" key="6">
    <source>
        <dbReference type="ARBA" id="ARBA00023002"/>
    </source>
</evidence>
<proteinExistence type="inferred from homology"/>
<comment type="subcellular location">
    <subcellularLocation>
        <location evidence="2">Cell envelope</location>
    </subcellularLocation>
</comment>
<dbReference type="EMBL" id="CP009249">
    <property type="protein sequence ID" value="APT93746.1"/>
    <property type="molecule type" value="Genomic_DNA"/>
</dbReference>
<dbReference type="GO" id="GO:0009055">
    <property type="term" value="F:electron transfer activity"/>
    <property type="evidence" value="ECO:0007669"/>
    <property type="project" value="TreeGrafter"/>
</dbReference>
<feature type="region of interest" description="Disordered" evidence="7">
    <location>
        <begin position="632"/>
        <end position="673"/>
    </location>
</feature>
<organism evidence="10 11">
    <name type="scientific">Corynebacterium phocae</name>
    <dbReference type="NCBI Taxonomy" id="161895"/>
    <lineage>
        <taxon>Bacteria</taxon>
        <taxon>Bacillati</taxon>
        <taxon>Actinomycetota</taxon>
        <taxon>Actinomycetes</taxon>
        <taxon>Mycobacteriales</taxon>
        <taxon>Corynebacteriaceae</taxon>
        <taxon>Corynebacterium</taxon>
    </lineage>
</organism>
<evidence type="ECO:0000256" key="4">
    <source>
        <dbReference type="ARBA" id="ARBA00022485"/>
    </source>
</evidence>
<gene>
    <name evidence="10" type="ORF">CPHO_07980</name>
</gene>
<feature type="region of interest" description="Disordered" evidence="7">
    <location>
        <begin position="841"/>
        <end position="877"/>
    </location>
</feature>
<evidence type="ECO:0000256" key="1">
    <source>
        <dbReference type="ARBA" id="ARBA00001966"/>
    </source>
</evidence>
<dbReference type="Gene3D" id="3.40.50.740">
    <property type="match status" value="1"/>
</dbReference>
<dbReference type="KEGG" id="cpho:CPHO_07980"/>
<evidence type="ECO:0000256" key="7">
    <source>
        <dbReference type="SAM" id="MobiDB-lite"/>
    </source>
</evidence>
<dbReference type="PANTHER" id="PTHR43598">
    <property type="entry name" value="TUNGSTEN-CONTAINING FORMYLMETHANOFURAN DEHYDROGENASE 2 SUBUNIT B"/>
    <property type="match status" value="1"/>
</dbReference>
<evidence type="ECO:0000256" key="5">
    <source>
        <dbReference type="ARBA" id="ARBA00022723"/>
    </source>
</evidence>
<name>A0A1L7D6F5_9CORY</name>
<evidence type="ECO:0000256" key="2">
    <source>
        <dbReference type="ARBA" id="ARBA00004196"/>
    </source>
</evidence>
<dbReference type="GO" id="GO:0051539">
    <property type="term" value="F:4 iron, 4 sulfur cluster binding"/>
    <property type="evidence" value="ECO:0007669"/>
    <property type="project" value="UniProtKB-KW"/>
</dbReference>
<dbReference type="GO" id="GO:0043546">
    <property type="term" value="F:molybdopterin cofactor binding"/>
    <property type="evidence" value="ECO:0007669"/>
    <property type="project" value="InterPro"/>
</dbReference>
<feature type="compositionally biased region" description="Polar residues" evidence="7">
    <location>
        <begin position="855"/>
        <end position="866"/>
    </location>
</feature>
<dbReference type="InterPro" id="IPR006656">
    <property type="entry name" value="Mopterin_OxRdtase"/>
</dbReference>
<dbReference type="Gene3D" id="2.40.40.20">
    <property type="match status" value="1"/>
</dbReference>
<dbReference type="OrthoDB" id="9759518at2"/>
<dbReference type="GO" id="GO:0030313">
    <property type="term" value="C:cell envelope"/>
    <property type="evidence" value="ECO:0007669"/>
    <property type="project" value="UniProtKB-SubCell"/>
</dbReference>
<comment type="cofactor">
    <cofactor evidence="1">
        <name>[4Fe-4S] cluster</name>
        <dbReference type="ChEBI" id="CHEBI:49883"/>
    </cofactor>
</comment>
<comment type="similarity">
    <text evidence="3">Belongs to the prokaryotic molybdopterin-containing oxidoreductase family.</text>
</comment>
<evidence type="ECO:0000313" key="10">
    <source>
        <dbReference type="EMBL" id="APT93746.1"/>
    </source>
</evidence>